<dbReference type="GO" id="GO:0004842">
    <property type="term" value="F:ubiquitin-protein transferase activity"/>
    <property type="evidence" value="ECO:0007669"/>
    <property type="project" value="InterPro"/>
</dbReference>
<dbReference type="InterPro" id="IPR013320">
    <property type="entry name" value="ConA-like_dom_sf"/>
</dbReference>
<comment type="caution">
    <text evidence="5">The sequence shown here is derived from an EMBL/GenBank/DDBJ whole genome shotgun (WGS) entry which is preliminary data.</text>
</comment>
<dbReference type="RefSeq" id="WP_089986629.1">
    <property type="nucleotide sequence ID" value="NZ_CP189820.1"/>
</dbReference>
<dbReference type="InterPro" id="IPR003877">
    <property type="entry name" value="SPRY_dom"/>
</dbReference>
<dbReference type="Gene3D" id="2.60.120.920">
    <property type="match status" value="1"/>
</dbReference>
<dbReference type="Gene3D" id="2.60.120.260">
    <property type="entry name" value="Galactose-binding domain-like"/>
    <property type="match status" value="1"/>
</dbReference>
<evidence type="ECO:0000313" key="6">
    <source>
        <dbReference type="Proteomes" id="UP000199410"/>
    </source>
</evidence>
<dbReference type="GO" id="GO:0005737">
    <property type="term" value="C:cytoplasm"/>
    <property type="evidence" value="ECO:0007669"/>
    <property type="project" value="TreeGrafter"/>
</dbReference>
<dbReference type="Proteomes" id="UP000199410">
    <property type="component" value="Unassembled WGS sequence"/>
</dbReference>
<dbReference type="InterPro" id="IPR045129">
    <property type="entry name" value="RNF123/RKP/RSPRY1"/>
</dbReference>
<feature type="domain" description="B30.2/SPRY" evidence="4">
    <location>
        <begin position="1"/>
        <end position="161"/>
    </location>
</feature>
<evidence type="ECO:0000256" key="1">
    <source>
        <dbReference type="ARBA" id="ARBA00022723"/>
    </source>
</evidence>
<gene>
    <name evidence="5" type="ORF">SAMN02787113_03428</name>
</gene>
<dbReference type="SMART" id="SM00449">
    <property type="entry name" value="SPRY"/>
    <property type="match status" value="1"/>
</dbReference>
<protein>
    <submittedName>
        <fullName evidence="5">F5/8 type C domain-containing protein</fullName>
    </submittedName>
</protein>
<dbReference type="Pfam" id="PF00754">
    <property type="entry name" value="F5_F8_type_C"/>
    <property type="match status" value="1"/>
</dbReference>
<dbReference type="Pfam" id="PF00622">
    <property type="entry name" value="SPRY"/>
    <property type="match status" value="1"/>
</dbReference>
<dbReference type="GO" id="GO:0008270">
    <property type="term" value="F:zinc ion binding"/>
    <property type="evidence" value="ECO:0007669"/>
    <property type="project" value="UniProtKB-KW"/>
</dbReference>
<dbReference type="PROSITE" id="PS50188">
    <property type="entry name" value="B302_SPRY"/>
    <property type="match status" value="1"/>
</dbReference>
<name>A0A1H9MYG3_9BACI</name>
<dbReference type="InterPro" id="IPR043136">
    <property type="entry name" value="B30.2/SPRY_sf"/>
</dbReference>
<evidence type="ECO:0000313" key="5">
    <source>
        <dbReference type="EMBL" id="SER28712.1"/>
    </source>
</evidence>
<keyword evidence="3" id="KW-0862">Zinc</keyword>
<dbReference type="InterPro" id="IPR008979">
    <property type="entry name" value="Galactose-bd-like_sf"/>
</dbReference>
<dbReference type="PANTHER" id="PTHR13363:SF5">
    <property type="entry name" value="E3 UBIQUITIN-PROTEIN LIGASE RNF123"/>
    <property type="match status" value="1"/>
</dbReference>
<organism evidence="5 6">
    <name type="scientific">Lysinibacillus fusiformis</name>
    <dbReference type="NCBI Taxonomy" id="28031"/>
    <lineage>
        <taxon>Bacteria</taxon>
        <taxon>Bacillati</taxon>
        <taxon>Bacillota</taxon>
        <taxon>Bacilli</taxon>
        <taxon>Bacillales</taxon>
        <taxon>Bacillaceae</taxon>
        <taxon>Lysinibacillus</taxon>
    </lineage>
</organism>
<evidence type="ECO:0000259" key="4">
    <source>
        <dbReference type="PROSITE" id="PS50188"/>
    </source>
</evidence>
<dbReference type="SUPFAM" id="SSF49899">
    <property type="entry name" value="Concanavalin A-like lectins/glucanases"/>
    <property type="match status" value="1"/>
</dbReference>
<reference evidence="5 6" key="1">
    <citation type="submission" date="2016-10" db="EMBL/GenBank/DDBJ databases">
        <authorList>
            <person name="Varghese N."/>
            <person name="Submissions S."/>
        </authorList>
    </citation>
    <scope>NUCLEOTIDE SEQUENCE [LARGE SCALE GENOMIC DNA]</scope>
    <source>
        <strain evidence="5 6">TC-13</strain>
    </source>
</reference>
<keyword evidence="1" id="KW-0479">Metal-binding</keyword>
<dbReference type="AlphaFoldDB" id="A0A1H9MYG3"/>
<dbReference type="InterPro" id="IPR000421">
    <property type="entry name" value="FA58C"/>
</dbReference>
<sequence length="433" mass="47295">MVVAWNPTDKGSTVGLLTGNLSATGILQTRNVKSTDPKTNGRWYCEIKMDGANFTLVGIAPSNANMNANIASTTGFCCYYANGNKIIEGANTAYGASYTTSDIIGIFVDFEDKQITFYKNGISQGVAWSGFSHMNDFVIVTTSGTISNNTNVTANFGAKPFLYAPVESSLPSNVFSYDGSQQLSRVDKSLVQDGEGYKAYVKGKEHMPSVNLIPVMTSDTAPAPYASSASSSYGGYTAFNAFNRVFNGTSRWIANTVPPVWCKISLDAPKKAFSYQLATGEFSQAITSWILQGSNDNNAWTDLDTVTNHTLPIESYEEFKINVPNEYQHYRIYATATLNNGLASLSGFTLLTEDVPATPDMWKTVSTVTPTQQRFKDDGMDSLNVLNRKVTTLAPKAMLDKSETLLGEEGQVFAYSIDLKKYLDIRSIRVEVK</sequence>
<accession>A0A1H9MYG3</accession>
<dbReference type="PANTHER" id="PTHR13363">
    <property type="entry name" value="RING FINGER AND SRY DOMAIN-CONTAINING"/>
    <property type="match status" value="1"/>
</dbReference>
<keyword evidence="2" id="KW-0863">Zinc-finger</keyword>
<dbReference type="InterPro" id="IPR001870">
    <property type="entry name" value="B30.2/SPRY"/>
</dbReference>
<proteinExistence type="predicted"/>
<evidence type="ECO:0000256" key="2">
    <source>
        <dbReference type="ARBA" id="ARBA00022771"/>
    </source>
</evidence>
<evidence type="ECO:0000256" key="3">
    <source>
        <dbReference type="ARBA" id="ARBA00022833"/>
    </source>
</evidence>
<dbReference type="GO" id="GO:0051603">
    <property type="term" value="P:proteolysis involved in protein catabolic process"/>
    <property type="evidence" value="ECO:0007669"/>
    <property type="project" value="TreeGrafter"/>
</dbReference>
<dbReference type="SUPFAM" id="SSF49785">
    <property type="entry name" value="Galactose-binding domain-like"/>
    <property type="match status" value="1"/>
</dbReference>
<dbReference type="EMBL" id="FOEL01000013">
    <property type="protein sequence ID" value="SER28712.1"/>
    <property type="molecule type" value="Genomic_DNA"/>
</dbReference>